<dbReference type="Pfam" id="PF17667">
    <property type="entry name" value="Pkinase_fungal"/>
    <property type="match status" value="1"/>
</dbReference>
<evidence type="ECO:0000256" key="1">
    <source>
        <dbReference type="SAM" id="MobiDB-lite"/>
    </source>
</evidence>
<dbReference type="STRING" id="92696.A0A4R0RJZ6"/>
<comment type="caution">
    <text evidence="3">The sequence shown here is derived from an EMBL/GenBank/DDBJ whole genome shotgun (WGS) entry which is preliminary data.</text>
</comment>
<dbReference type="InterPro" id="IPR040976">
    <property type="entry name" value="Pkinase_fungal"/>
</dbReference>
<keyword evidence="4" id="KW-1185">Reference proteome</keyword>
<dbReference type="PANTHER" id="PTHR34407">
    <property type="entry name" value="EXPRESSED PROTEIN"/>
    <property type="match status" value="1"/>
</dbReference>
<dbReference type="Proteomes" id="UP000292702">
    <property type="component" value="Unassembled WGS sequence"/>
</dbReference>
<evidence type="ECO:0000313" key="4">
    <source>
        <dbReference type="Proteomes" id="UP000292702"/>
    </source>
</evidence>
<protein>
    <submittedName>
        <fullName evidence="3">Cap64p</fullName>
    </submittedName>
</protein>
<dbReference type="Gene3D" id="1.10.510.10">
    <property type="entry name" value="Transferase(Phosphotransferase) domain 1"/>
    <property type="match status" value="1"/>
</dbReference>
<dbReference type="OrthoDB" id="544608at2759"/>
<proteinExistence type="predicted"/>
<dbReference type="SUPFAM" id="SSF52266">
    <property type="entry name" value="SGNH hydrolase"/>
    <property type="match status" value="1"/>
</dbReference>
<reference evidence="3 4" key="1">
    <citation type="submission" date="2018-11" db="EMBL/GenBank/DDBJ databases">
        <title>Genome assembly of Steccherinum ochraceum LE-BIN_3174, the white-rot fungus of the Steccherinaceae family (The Residual Polyporoid clade, Polyporales, Basidiomycota).</title>
        <authorList>
            <person name="Fedorova T.V."/>
            <person name="Glazunova O.A."/>
            <person name="Landesman E.O."/>
            <person name="Moiseenko K.V."/>
            <person name="Psurtseva N.V."/>
            <person name="Savinova O.S."/>
            <person name="Shakhova N.V."/>
            <person name="Tyazhelova T.V."/>
            <person name="Vasina D.V."/>
        </authorList>
    </citation>
    <scope>NUCLEOTIDE SEQUENCE [LARGE SCALE GENOMIC DNA]</scope>
    <source>
        <strain evidence="3 4">LE-BIN_3174</strain>
    </source>
</reference>
<dbReference type="CDD" id="cd00229">
    <property type="entry name" value="SGNH_hydrolase"/>
    <property type="match status" value="1"/>
</dbReference>
<feature type="domain" description="Fungal-type protein kinase" evidence="2">
    <location>
        <begin position="162"/>
        <end position="577"/>
    </location>
</feature>
<dbReference type="PANTHER" id="PTHR34407:SF1">
    <property type="entry name" value="SGNH HYDROLASE-TYPE ESTERASE DOMAIN-CONTAINING PROTEIN"/>
    <property type="match status" value="1"/>
</dbReference>
<evidence type="ECO:0000259" key="2">
    <source>
        <dbReference type="Pfam" id="PF17667"/>
    </source>
</evidence>
<sequence>MPEADQILDTLLDISKLEAHPGLSQCVQEVSKACSGEITRLEEVSWIGYDDDYTVEDFCGPLKAIFCCVQQSARLHLGDALYWREIVPVSLIARCDLEDDIEDFTSVPSAEFVIVETGPANPTSPNIPSPSRYLPRQAVSFVTVNPTNNRRELVSRPRLDVAEKIATSAAIIHYHRPFQWFFIGISIVGACFAVSYTDPSGIVTTNLFDIRHHLAKFVCVVRRLTCDLDSYALGQDRTVTLQPDSFYWSEEYPRFVVDLNCLKTNSLPIHPTTAETDTTPAIDRWVTIGRPIWVSQWSIGRGAATWQVRNEQTGVIGTLVSSWPTRIGVKTGQALVDALPSKHVPRQVQKPFASGPVGLAAADSASTMISTSFLRQTYIGIADMEEKVRIAVQKAEDTDELDDSGIEAEDTPTPADGYSLESGVFEFRANQRPSGRFLELQYTDRVLYRELVSLASRPLSQYDSTGQLIGTLESAVQGYRALESGKYLHCDLNAGNVLLTSGLATLPSFLLDFSAGRVVIPERRTPKYANGVEEQTWSITSQFMSLELLRSIEGKETHQEMPRRFYYDLESLLWLGIYAIYKHTMARPDVQPRPELVKEYKRMFGMLSHQSWQFKHYAMMQDCNALQSVLLELSKSAQEVSQLGELMHERSLLTALVNLLKAPYIITYGPLLQMLSKKAVAATASAHRHTVLPTRPPPPFLLAVQLLASRFSPRPRMHQRRPGKGVAHIAPPLSASPMGSLSEKSPSRLNQKTFGVTNRIWLILSLFLALIFFTRFVIPSEAPQHSRHRLLHADLKPKNYLNISNGDVVPFAFCPALGPGDELASKYDPIALAKTRMHVGSGARMQRVISRALAGHPVTISIVGGSVSACHGAGDDPLSPSCYPSLFFNWWNEVFPHPASELTNGAMRRTNSAYFSFCNGHHVPDVVDLVIIELDSADESDPFVLENFENLIRSLLIRPDQPAVLILGHFAPQIQNSAGFLGPDHWHTVVAQFYDVPHISVKPLLYSKYMSNPESILQQYYADPVLASPAGHQVISDVLVSYFQSLICAAWSAATGTESEALPGPGMLMAKGGADPAQPKDAKGLFPILKAGEAAPDAPAPEPNANPNVNPNRQLDVLAPNSQLLYPHLRVPLHRINAVPSKSPFREIAPFCVSASANDLVNPLPAALLTGSGWSAYHPAPGSAELTSHQHYWYSTLPTSRLRVPVFVGAGDIGIYYLREPMPENGSEGAAVECWVDDNYTGAVVIENYGNVGEDTPSLEIIDRGVAPGSHYVECQLMGEEDERGVPPFKIIGIFAT</sequence>
<dbReference type="EMBL" id="RWJN01000057">
    <property type="protein sequence ID" value="TCD68771.1"/>
    <property type="molecule type" value="Genomic_DNA"/>
</dbReference>
<feature type="region of interest" description="Disordered" evidence="1">
    <location>
        <begin position="395"/>
        <end position="415"/>
    </location>
</feature>
<gene>
    <name evidence="3" type="primary">CAP64</name>
    <name evidence="3" type="ORF">EIP91_009784</name>
</gene>
<organism evidence="3 4">
    <name type="scientific">Steccherinum ochraceum</name>
    <dbReference type="NCBI Taxonomy" id="92696"/>
    <lineage>
        <taxon>Eukaryota</taxon>
        <taxon>Fungi</taxon>
        <taxon>Dikarya</taxon>
        <taxon>Basidiomycota</taxon>
        <taxon>Agaricomycotina</taxon>
        <taxon>Agaricomycetes</taxon>
        <taxon>Polyporales</taxon>
        <taxon>Steccherinaceae</taxon>
        <taxon>Steccherinum</taxon>
    </lineage>
</organism>
<name>A0A4R0RJZ6_9APHY</name>
<feature type="compositionally biased region" description="Acidic residues" evidence="1">
    <location>
        <begin position="397"/>
        <end position="410"/>
    </location>
</feature>
<accession>A0A4R0RJZ6</accession>
<dbReference type="SUPFAM" id="SSF56112">
    <property type="entry name" value="Protein kinase-like (PK-like)"/>
    <property type="match status" value="1"/>
</dbReference>
<evidence type="ECO:0000313" key="3">
    <source>
        <dbReference type="EMBL" id="TCD68771.1"/>
    </source>
</evidence>
<dbReference type="InterPro" id="IPR011009">
    <property type="entry name" value="Kinase-like_dom_sf"/>
</dbReference>